<gene>
    <name evidence="1" type="ordered locus">AM1_2577</name>
</gene>
<proteinExistence type="predicted"/>
<dbReference type="RefSeq" id="WP_012163042.1">
    <property type="nucleotide sequence ID" value="NC_009925.1"/>
</dbReference>
<evidence type="ECO:0000313" key="2">
    <source>
        <dbReference type="Proteomes" id="UP000000268"/>
    </source>
</evidence>
<protein>
    <submittedName>
        <fullName evidence="1">Uncharacterized protein</fullName>
    </submittedName>
</protein>
<dbReference type="KEGG" id="amr:AM1_2577"/>
<organism evidence="1 2">
    <name type="scientific">Acaryochloris marina (strain MBIC 11017)</name>
    <dbReference type="NCBI Taxonomy" id="329726"/>
    <lineage>
        <taxon>Bacteria</taxon>
        <taxon>Bacillati</taxon>
        <taxon>Cyanobacteriota</taxon>
        <taxon>Cyanophyceae</taxon>
        <taxon>Acaryochloridales</taxon>
        <taxon>Acaryochloridaceae</taxon>
        <taxon>Acaryochloris</taxon>
    </lineage>
</organism>
<dbReference type="AlphaFoldDB" id="B0C6M9"/>
<dbReference type="OrthoDB" id="1930967at2"/>
<reference evidence="1 2" key="1">
    <citation type="journal article" date="2008" name="Proc. Natl. Acad. Sci. U.S.A.">
        <title>Niche adaptation and genome expansion in the chlorophyll d-producing cyanobacterium Acaryochloris marina.</title>
        <authorList>
            <person name="Swingley W.D."/>
            <person name="Chen M."/>
            <person name="Cheung P.C."/>
            <person name="Conrad A.L."/>
            <person name="Dejesa L.C."/>
            <person name="Hao J."/>
            <person name="Honchak B.M."/>
            <person name="Karbach L.E."/>
            <person name="Kurdoglu A."/>
            <person name="Lahiri S."/>
            <person name="Mastrian S.D."/>
            <person name="Miyashita H."/>
            <person name="Page L."/>
            <person name="Ramakrishna P."/>
            <person name="Satoh S."/>
            <person name="Sattley W.M."/>
            <person name="Shimada Y."/>
            <person name="Taylor H.L."/>
            <person name="Tomo T."/>
            <person name="Tsuchiya T."/>
            <person name="Wang Z.T."/>
            <person name="Raymond J."/>
            <person name="Mimuro M."/>
            <person name="Blankenship R.E."/>
            <person name="Touchman J.W."/>
        </authorList>
    </citation>
    <scope>NUCLEOTIDE SEQUENCE [LARGE SCALE GENOMIC DNA]</scope>
    <source>
        <strain evidence="2">MBIC 11017</strain>
    </source>
</reference>
<dbReference type="Proteomes" id="UP000000268">
    <property type="component" value="Chromosome"/>
</dbReference>
<sequence length="111" mass="12901">MATVCLETDSNNSDWLDIECIYPFNWEIFTDADWATLNTIYTKLPDYQSITQNSEDSLPRWFSRIDNPKQGFLWASVEPPGLQVVGTLPKDTWQAWDEQLRAEIAILPFRT</sequence>
<dbReference type="HOGENOM" id="CLU_2153911_0_0_3"/>
<name>B0C6M9_ACAM1</name>
<dbReference type="eggNOG" id="ENOG5033ISV">
    <property type="taxonomic scope" value="Bacteria"/>
</dbReference>
<dbReference type="EMBL" id="CP000828">
    <property type="protein sequence ID" value="ABW27585.1"/>
    <property type="molecule type" value="Genomic_DNA"/>
</dbReference>
<evidence type="ECO:0000313" key="1">
    <source>
        <dbReference type="EMBL" id="ABW27585.1"/>
    </source>
</evidence>
<accession>B0C6M9</accession>
<keyword evidence="2" id="KW-1185">Reference proteome</keyword>